<dbReference type="AlphaFoldDB" id="A0A1Y6A1E0"/>
<dbReference type="GO" id="GO:0003924">
    <property type="term" value="F:GTPase activity"/>
    <property type="evidence" value="ECO:0007669"/>
    <property type="project" value="InterPro"/>
</dbReference>
<dbReference type="CDD" id="cd09912">
    <property type="entry name" value="DLP_2"/>
    <property type="match status" value="2"/>
</dbReference>
<gene>
    <name evidence="8" type="ORF">BACERE00191_03856</name>
</gene>
<keyword evidence="3 8" id="KW-0378">Hydrolase</keyword>
<sequence length="1237" mass="142682">MVIGLQIAYTSWIKGNKGMTNIVQTNGMKKLVCFYEEWQKHGDAENSLKLFEVIQKYKREQLMIAFCGHFSAGKSTMMNHLYKAQLLPTSPIPTSANVVKIEKGFDRVVVTIKSGEQYEYDGAYSAEELKQICKDGDEVIGVHIYRNDAPIPEGVMLVDTPGIDSTDDAHQLATESTLHLADVIFYMMDYNHVQSEVNLQFVKELKQRNKTVYLVVNQIDKHKENELSFADYRDSVKQSFSNWDIEVDGVYYTSLRMMNHPHNEIENLETLITSIMKEKEQYVRDGMERETEYLMGEHFSFILSENEKALLKYEEELASPLSISEIVEKKEELTEMKHREANKESQMRNEFIKGLQAILDNAYLMPFEMRELANAYLETKLTKFKVGLLFAKGKTEQEKQRRLDAFYSALQKTVETQLDFHVKEFIVAFLKEEGLFTEEIGKDIYALEIAFGPEMLAEVIKQGAGFTGDYLLLYTADVANELKKRYFTKAQQIFDKSAVVLKQKVKEAVDRVEEEIETYTMLQTAKETQLQYSNNLEAYEGYLQNIWHDRVATPEGLQVEEILQSKKQIVSEKFTLQEQEIVNDNVAAREEEIKGTAALNIQRILEKVKKAETILEPLPALKHVQQEVIEKRRRVETKQFTVALFGAFSAGKSSFANALLGEKVLPVSPNPTTATINQILPVTEEKPHGTVMVQFKSKQALLEDMKAVYKLFHYEITTLDEALAQIDKVMKYPSPTGKQKTTFSFLRAVQKGYDTVSAHLGEQVQVTLDEFSDYVANEEKSCFVEYMELYYDCALTRQGVALVDTPGADSINARHTDVAFQYIKNADAILFVTYYNHVFSRADREFLIQLGRVKDTFALDKMFFLINAADLAESEEELEMVKGYIADQLLQYGIRNPRLFAISSLCALEEKQGKNIEKEKYGILQNSGIAKFEESFTSFMMRDLMLVSVHALYGALQGADQLLVNMINGAKQGNEEKEKQTKKYEAERDQLLHIISSYSVLAEEQAMQNEVKELLYYVQQRLFLRYNDVFTEFINPASLRTDGNVKVQLQQCVMELVAFIQHDLLQEMRATSLRLEKWIDEAMKRAKNEIVVNCKVENESISMNGTVEYEYKDITHKEPFPSVEIKDFKKALAHFKNEKSFFEKNDKAFMQEDAKSVLEPLVSNYVADEKDLFVHHYKQEWDLKWNLFQKVMQQDVMNYYESVLFALAETIDVSLYEQSKEQLQKQLVEIEKEMYVM</sequence>
<dbReference type="Gene3D" id="3.40.50.300">
    <property type="entry name" value="P-loop containing nucleotide triphosphate hydrolases"/>
    <property type="match status" value="2"/>
</dbReference>
<keyword evidence="6" id="KW-0175">Coiled coil</keyword>
<feature type="domain" description="Dynamin N-terminal" evidence="7">
    <location>
        <begin position="64"/>
        <end position="219"/>
    </location>
</feature>
<dbReference type="SUPFAM" id="SSF52540">
    <property type="entry name" value="P-loop containing nucleoside triphosphate hydrolases"/>
    <property type="match status" value="2"/>
</dbReference>
<keyword evidence="4" id="KW-0342">GTP-binding</keyword>
<feature type="domain" description="Dynamin N-terminal" evidence="7">
    <location>
        <begin position="642"/>
        <end position="867"/>
    </location>
</feature>
<reference evidence="9" key="1">
    <citation type="submission" date="2017-04" db="EMBL/GenBank/DDBJ databases">
        <authorList>
            <person name="Criscuolo A."/>
        </authorList>
    </citation>
    <scope>NUCLEOTIDE SEQUENCE [LARGE SCALE GENOMIC DNA]</scope>
</reference>
<dbReference type="EC" id="3.6.5.5" evidence="8"/>
<organism evidence="8 9">
    <name type="scientific">Bacillus pacificus</name>
    <dbReference type="NCBI Taxonomy" id="2026187"/>
    <lineage>
        <taxon>Bacteria</taxon>
        <taxon>Bacillati</taxon>
        <taxon>Bacillota</taxon>
        <taxon>Bacilli</taxon>
        <taxon>Bacillales</taxon>
        <taxon>Bacillaceae</taxon>
        <taxon>Bacillus</taxon>
        <taxon>Bacillus cereus group</taxon>
    </lineage>
</organism>
<evidence type="ECO:0000256" key="5">
    <source>
        <dbReference type="ARBA" id="ARBA00023136"/>
    </source>
</evidence>
<keyword evidence="2" id="KW-0547">Nucleotide-binding</keyword>
<protein>
    <submittedName>
        <fullName evidence="8">Bacterial dynamin-like protein</fullName>
        <ecNumber evidence="8">3.6.5.5</ecNumber>
    </submittedName>
</protein>
<name>A0A1Y6A1E0_9BACI</name>
<dbReference type="InterPro" id="IPR027094">
    <property type="entry name" value="Mitofusin_fam"/>
</dbReference>
<dbReference type="GO" id="GO:0005525">
    <property type="term" value="F:GTP binding"/>
    <property type="evidence" value="ECO:0007669"/>
    <property type="project" value="UniProtKB-KW"/>
</dbReference>
<evidence type="ECO:0000256" key="3">
    <source>
        <dbReference type="ARBA" id="ARBA00022801"/>
    </source>
</evidence>
<evidence type="ECO:0000256" key="1">
    <source>
        <dbReference type="ARBA" id="ARBA00004370"/>
    </source>
</evidence>
<evidence type="ECO:0000313" key="8">
    <source>
        <dbReference type="EMBL" id="SME20864.1"/>
    </source>
</evidence>
<evidence type="ECO:0000313" key="9">
    <source>
        <dbReference type="Proteomes" id="UP000194499"/>
    </source>
</evidence>
<evidence type="ECO:0000259" key="7">
    <source>
        <dbReference type="Pfam" id="PF00350"/>
    </source>
</evidence>
<proteinExistence type="predicted"/>
<dbReference type="PANTHER" id="PTHR10465">
    <property type="entry name" value="TRANSMEMBRANE GTPASE FZO1"/>
    <property type="match status" value="1"/>
</dbReference>
<dbReference type="EMBL" id="FWZB01000040">
    <property type="protein sequence ID" value="SME20864.1"/>
    <property type="molecule type" value="Genomic_DNA"/>
</dbReference>
<dbReference type="InterPro" id="IPR045063">
    <property type="entry name" value="Dynamin_N"/>
</dbReference>
<comment type="subcellular location">
    <subcellularLocation>
        <location evidence="1">Membrane</location>
    </subcellularLocation>
</comment>
<keyword evidence="5" id="KW-0472">Membrane</keyword>
<evidence type="ECO:0000256" key="2">
    <source>
        <dbReference type="ARBA" id="ARBA00022741"/>
    </source>
</evidence>
<evidence type="ECO:0000256" key="6">
    <source>
        <dbReference type="SAM" id="Coils"/>
    </source>
</evidence>
<dbReference type="InterPro" id="IPR027417">
    <property type="entry name" value="P-loop_NTPase"/>
</dbReference>
<evidence type="ECO:0000256" key="4">
    <source>
        <dbReference type="ARBA" id="ARBA00023134"/>
    </source>
</evidence>
<dbReference type="GO" id="GO:0016020">
    <property type="term" value="C:membrane"/>
    <property type="evidence" value="ECO:0007669"/>
    <property type="project" value="UniProtKB-SubCell"/>
</dbReference>
<feature type="coiled-coil region" evidence="6">
    <location>
        <begin position="967"/>
        <end position="994"/>
    </location>
</feature>
<accession>A0A1Y6A1E0</accession>
<dbReference type="Proteomes" id="UP000194499">
    <property type="component" value="Unassembled WGS sequence"/>
</dbReference>
<dbReference type="PANTHER" id="PTHR10465:SF0">
    <property type="entry name" value="SARCALUMENIN"/>
    <property type="match status" value="1"/>
</dbReference>
<dbReference type="Pfam" id="PF00350">
    <property type="entry name" value="Dynamin_N"/>
    <property type="match status" value="2"/>
</dbReference>